<dbReference type="GO" id="GO:0004177">
    <property type="term" value="F:aminopeptidase activity"/>
    <property type="evidence" value="ECO:0007669"/>
    <property type="project" value="TreeGrafter"/>
</dbReference>
<organism evidence="3 4">
    <name type="scientific">Arabis nemorensis</name>
    <dbReference type="NCBI Taxonomy" id="586526"/>
    <lineage>
        <taxon>Eukaryota</taxon>
        <taxon>Viridiplantae</taxon>
        <taxon>Streptophyta</taxon>
        <taxon>Embryophyta</taxon>
        <taxon>Tracheophyta</taxon>
        <taxon>Spermatophyta</taxon>
        <taxon>Magnoliopsida</taxon>
        <taxon>eudicotyledons</taxon>
        <taxon>Gunneridae</taxon>
        <taxon>Pentapetalae</taxon>
        <taxon>rosids</taxon>
        <taxon>malvids</taxon>
        <taxon>Brassicales</taxon>
        <taxon>Brassicaceae</taxon>
        <taxon>Arabideae</taxon>
        <taxon>Arabis</taxon>
    </lineage>
</organism>
<dbReference type="PANTHER" id="PTHR45777">
    <property type="entry name" value="METHIONINE AMINOPEPTIDASE 2"/>
    <property type="match status" value="1"/>
</dbReference>
<evidence type="ECO:0000256" key="2">
    <source>
        <dbReference type="SAM" id="MobiDB-lite"/>
    </source>
</evidence>
<comment type="caution">
    <text evidence="3">The sequence shown here is derived from an EMBL/GenBank/DDBJ whole genome shotgun (WGS) entry which is preliminary data.</text>
</comment>
<sequence length="80" mass="9031">MPPPPPQDFVKKKKLPQQTNPPSTPVTELFPPGEFPEGEIQQYKDDNLWRTTSEKKFIARGVRGCLGACLLTTFERLFAA</sequence>
<keyword evidence="4" id="KW-1185">Reference proteome</keyword>
<reference evidence="3" key="1">
    <citation type="submission" date="2019-07" db="EMBL/GenBank/DDBJ databases">
        <authorList>
            <person name="Dittberner H."/>
        </authorList>
    </citation>
    <scope>NUCLEOTIDE SEQUENCE [LARGE SCALE GENOMIC DNA]</scope>
</reference>
<dbReference type="AlphaFoldDB" id="A0A565BC72"/>
<dbReference type="GO" id="GO:0008235">
    <property type="term" value="F:metalloexopeptidase activity"/>
    <property type="evidence" value="ECO:0007669"/>
    <property type="project" value="TreeGrafter"/>
</dbReference>
<dbReference type="GO" id="GO:0005737">
    <property type="term" value="C:cytoplasm"/>
    <property type="evidence" value="ECO:0007669"/>
    <property type="project" value="TreeGrafter"/>
</dbReference>
<dbReference type="Proteomes" id="UP000489600">
    <property type="component" value="Unassembled WGS sequence"/>
</dbReference>
<keyword evidence="1" id="KW-0378">Hydrolase</keyword>
<feature type="region of interest" description="Disordered" evidence="2">
    <location>
        <begin position="1"/>
        <end position="39"/>
    </location>
</feature>
<dbReference type="InterPro" id="IPR050247">
    <property type="entry name" value="Met_Aminopeptidase_Type2"/>
</dbReference>
<protein>
    <submittedName>
        <fullName evidence="3">Uncharacterized protein</fullName>
    </submittedName>
</protein>
<name>A0A565BC72_9BRAS</name>
<dbReference type="PANTHER" id="PTHR45777:SF2">
    <property type="entry name" value="METHIONINE AMINOPEPTIDASE 2"/>
    <property type="match status" value="1"/>
</dbReference>
<proteinExistence type="predicted"/>
<accession>A0A565BC72</accession>
<dbReference type="EMBL" id="CABITT030000003">
    <property type="protein sequence ID" value="VVA98480.1"/>
    <property type="molecule type" value="Genomic_DNA"/>
</dbReference>
<dbReference type="OrthoDB" id="7848262at2759"/>
<evidence type="ECO:0000256" key="1">
    <source>
        <dbReference type="ARBA" id="ARBA00022801"/>
    </source>
</evidence>
<evidence type="ECO:0000313" key="4">
    <source>
        <dbReference type="Proteomes" id="UP000489600"/>
    </source>
</evidence>
<gene>
    <name evidence="3" type="ORF">ANE_LOCUS8925</name>
</gene>
<evidence type="ECO:0000313" key="3">
    <source>
        <dbReference type="EMBL" id="VVA98480.1"/>
    </source>
</evidence>